<dbReference type="PANTHER" id="PTHR23232">
    <property type="entry name" value="KRAB DOMAIN C2H2 ZINC FINGER"/>
    <property type="match status" value="1"/>
</dbReference>
<dbReference type="AlphaFoldDB" id="A0A803TWI8"/>
<dbReference type="InterPro" id="IPR050169">
    <property type="entry name" value="Krueppel_C2H2_ZnF"/>
</dbReference>
<keyword evidence="3" id="KW-1185">Reference proteome</keyword>
<dbReference type="SMART" id="SM00349">
    <property type="entry name" value="KRAB"/>
    <property type="match status" value="1"/>
</dbReference>
<reference evidence="2" key="3">
    <citation type="submission" date="2025-09" db="UniProtKB">
        <authorList>
            <consortium name="Ensembl"/>
        </authorList>
    </citation>
    <scope>IDENTIFICATION</scope>
</reference>
<dbReference type="InParanoid" id="A0A803TWI8"/>
<dbReference type="GO" id="GO:0006355">
    <property type="term" value="P:regulation of DNA-templated transcription"/>
    <property type="evidence" value="ECO:0007669"/>
    <property type="project" value="InterPro"/>
</dbReference>
<protein>
    <recommendedName>
        <fullName evidence="1">KRAB domain-containing protein</fullName>
    </recommendedName>
</protein>
<dbReference type="Pfam" id="PF01352">
    <property type="entry name" value="KRAB"/>
    <property type="match status" value="1"/>
</dbReference>
<dbReference type="GeneTree" id="ENSGT01040000244474"/>
<sequence length="75" mass="8614">VNCLNSPTGEKHDVSVHFSEEEWALLDPDQWALHWEVMRENYKTLVSLGKDPSTSWSVEISFGNATSFFPFGQHF</sequence>
<proteinExistence type="predicted"/>
<evidence type="ECO:0000313" key="3">
    <source>
        <dbReference type="Proteomes" id="UP000001646"/>
    </source>
</evidence>
<dbReference type="Gene3D" id="6.10.140.140">
    <property type="match status" value="1"/>
</dbReference>
<dbReference type="PROSITE" id="PS50805">
    <property type="entry name" value="KRAB"/>
    <property type="match status" value="1"/>
</dbReference>
<evidence type="ECO:0000259" key="1">
    <source>
        <dbReference type="PROSITE" id="PS50805"/>
    </source>
</evidence>
<dbReference type="CDD" id="cd07765">
    <property type="entry name" value="KRAB_A-box"/>
    <property type="match status" value="1"/>
</dbReference>
<dbReference type="SUPFAM" id="SSF109640">
    <property type="entry name" value="KRAB domain (Kruppel-associated box)"/>
    <property type="match status" value="1"/>
</dbReference>
<name>A0A803TWI8_ANOCA</name>
<reference evidence="2" key="2">
    <citation type="submission" date="2025-08" db="UniProtKB">
        <authorList>
            <consortium name="Ensembl"/>
        </authorList>
    </citation>
    <scope>IDENTIFICATION</scope>
</reference>
<dbReference type="InterPro" id="IPR001909">
    <property type="entry name" value="KRAB"/>
</dbReference>
<reference evidence="2" key="1">
    <citation type="submission" date="2009-12" db="EMBL/GenBank/DDBJ databases">
        <title>The Genome Sequence of Anolis carolinensis (Green Anole Lizard).</title>
        <authorList>
            <consortium name="The Genome Sequencing Platform"/>
            <person name="Di Palma F."/>
            <person name="Alfoldi J."/>
            <person name="Heiman D."/>
            <person name="Young S."/>
            <person name="Grabherr M."/>
            <person name="Johnson J."/>
            <person name="Lander E.S."/>
            <person name="Lindblad-Toh K."/>
        </authorList>
    </citation>
    <scope>NUCLEOTIDE SEQUENCE [LARGE SCALE GENOMIC DNA]</scope>
    <source>
        <strain evidence="2">JBL SC #1</strain>
    </source>
</reference>
<evidence type="ECO:0000313" key="2">
    <source>
        <dbReference type="Ensembl" id="ENSACAP00000039578.1"/>
    </source>
</evidence>
<dbReference type="Proteomes" id="UP000001646">
    <property type="component" value="Unplaced"/>
</dbReference>
<dbReference type="InterPro" id="IPR036051">
    <property type="entry name" value="KRAB_dom_sf"/>
</dbReference>
<dbReference type="Ensembl" id="ENSACAT00000038345.1">
    <property type="protein sequence ID" value="ENSACAP00000039578.1"/>
    <property type="gene ID" value="ENSACAG00000038769.1"/>
</dbReference>
<accession>A0A803TWI8</accession>
<feature type="domain" description="KRAB" evidence="1">
    <location>
        <begin position="9"/>
        <end position="75"/>
    </location>
</feature>
<dbReference type="PANTHER" id="PTHR23232:SF142">
    <property type="entry name" value="GASTRULA ZINC FINGER PROTEIN XLCGF57.1-LIKE-RELATED"/>
    <property type="match status" value="1"/>
</dbReference>
<organism evidence="2 3">
    <name type="scientific">Anolis carolinensis</name>
    <name type="common">Green anole</name>
    <name type="synonym">American chameleon</name>
    <dbReference type="NCBI Taxonomy" id="28377"/>
    <lineage>
        <taxon>Eukaryota</taxon>
        <taxon>Metazoa</taxon>
        <taxon>Chordata</taxon>
        <taxon>Craniata</taxon>
        <taxon>Vertebrata</taxon>
        <taxon>Euteleostomi</taxon>
        <taxon>Lepidosauria</taxon>
        <taxon>Squamata</taxon>
        <taxon>Bifurcata</taxon>
        <taxon>Unidentata</taxon>
        <taxon>Episquamata</taxon>
        <taxon>Toxicofera</taxon>
        <taxon>Iguania</taxon>
        <taxon>Dactyloidae</taxon>
        <taxon>Anolis</taxon>
    </lineage>
</organism>